<name>A0ABW0WUK6_9ACTN</name>
<keyword evidence="3" id="KW-1185">Reference proteome</keyword>
<reference evidence="3" key="1">
    <citation type="journal article" date="2019" name="Int. J. Syst. Evol. Microbiol.">
        <title>The Global Catalogue of Microorganisms (GCM) 10K type strain sequencing project: providing services to taxonomists for standard genome sequencing and annotation.</title>
        <authorList>
            <consortium name="The Broad Institute Genomics Platform"/>
            <consortium name="The Broad Institute Genome Sequencing Center for Infectious Disease"/>
            <person name="Wu L."/>
            <person name="Ma J."/>
        </authorList>
    </citation>
    <scope>NUCLEOTIDE SEQUENCE [LARGE SCALE GENOMIC DNA]</scope>
    <source>
        <strain evidence="3">CGMCC 4.1437</strain>
    </source>
</reference>
<evidence type="ECO:0000313" key="3">
    <source>
        <dbReference type="Proteomes" id="UP001595975"/>
    </source>
</evidence>
<comment type="caution">
    <text evidence="2">The sequence shown here is derived from an EMBL/GenBank/DDBJ whole genome shotgun (WGS) entry which is preliminary data.</text>
</comment>
<dbReference type="NCBIfam" id="TIGR02246">
    <property type="entry name" value="SgcJ/EcaC family oxidoreductase"/>
    <property type="match status" value="1"/>
</dbReference>
<dbReference type="InterPro" id="IPR027843">
    <property type="entry name" value="DUF4440"/>
</dbReference>
<sequence length="141" mass="15339">MTNALMNAGSVEAEIAAIQQVVATVQHSQLNELPEVFIDLFRADAIWTTGHGKVLLGRDAIAEFTRKVLPGSFSGTGHTATYEVVHVFFIRPDVAAVKVRQRYLDAAGEQVGEEGSPLYVMAKEDGRWLLTANQNTVVVAE</sequence>
<evidence type="ECO:0000259" key="1">
    <source>
        <dbReference type="Pfam" id="PF14534"/>
    </source>
</evidence>
<evidence type="ECO:0000313" key="2">
    <source>
        <dbReference type="EMBL" id="MFC5661770.1"/>
    </source>
</evidence>
<dbReference type="InterPro" id="IPR011944">
    <property type="entry name" value="Steroid_delta5-4_isomerase"/>
</dbReference>
<organism evidence="2 3">
    <name type="scientific">Kitasatospora misakiensis</name>
    <dbReference type="NCBI Taxonomy" id="67330"/>
    <lineage>
        <taxon>Bacteria</taxon>
        <taxon>Bacillati</taxon>
        <taxon>Actinomycetota</taxon>
        <taxon>Actinomycetes</taxon>
        <taxon>Kitasatosporales</taxon>
        <taxon>Streptomycetaceae</taxon>
        <taxon>Kitasatospora</taxon>
    </lineage>
</organism>
<dbReference type="Pfam" id="PF14534">
    <property type="entry name" value="DUF4440"/>
    <property type="match status" value="1"/>
</dbReference>
<dbReference type="EMBL" id="JBHSOF010000002">
    <property type="protein sequence ID" value="MFC5661770.1"/>
    <property type="molecule type" value="Genomic_DNA"/>
</dbReference>
<proteinExistence type="predicted"/>
<dbReference type="Gene3D" id="3.10.450.50">
    <property type="match status" value="1"/>
</dbReference>
<accession>A0ABW0WUK6</accession>
<dbReference type="Proteomes" id="UP001595975">
    <property type="component" value="Unassembled WGS sequence"/>
</dbReference>
<protein>
    <submittedName>
        <fullName evidence="2">SgcJ/EcaC family oxidoreductase</fullName>
    </submittedName>
</protein>
<dbReference type="SUPFAM" id="SSF54427">
    <property type="entry name" value="NTF2-like"/>
    <property type="match status" value="1"/>
</dbReference>
<gene>
    <name evidence="2" type="ORF">ACFP3U_02095</name>
</gene>
<feature type="domain" description="DUF4440" evidence="1">
    <location>
        <begin position="18"/>
        <end position="130"/>
    </location>
</feature>
<dbReference type="RefSeq" id="WP_380223357.1">
    <property type="nucleotide sequence ID" value="NZ_JBHSOF010000002.1"/>
</dbReference>
<dbReference type="InterPro" id="IPR032710">
    <property type="entry name" value="NTF2-like_dom_sf"/>
</dbReference>